<dbReference type="PANTHER" id="PTHR38133:SF1">
    <property type="entry name" value="SLR1429 PROTEIN"/>
    <property type="match status" value="1"/>
</dbReference>
<gene>
    <name evidence="3" type="ORF">FKR81_09580</name>
</gene>
<dbReference type="EMBL" id="VOBR01000005">
    <property type="protein sequence ID" value="TWP52561.1"/>
    <property type="molecule type" value="Genomic_DNA"/>
</dbReference>
<feature type="domain" description="SWIM-type" evidence="2">
    <location>
        <begin position="138"/>
        <end position="169"/>
    </location>
</feature>
<evidence type="ECO:0000313" key="3">
    <source>
        <dbReference type="EMBL" id="TWP52561.1"/>
    </source>
</evidence>
<comment type="caution">
    <text evidence="3">The sequence shown here is derived from an EMBL/GenBank/DDBJ whole genome shotgun (WGS) entry which is preliminary data.</text>
</comment>
<dbReference type="GO" id="GO:0008270">
    <property type="term" value="F:zinc ion binding"/>
    <property type="evidence" value="ECO:0007669"/>
    <property type="project" value="UniProtKB-KW"/>
</dbReference>
<sequence length="284" mass="32013">MSDHWSGERQFRKPIRVEGGLKAQSKRGEIGQTWWSRRFIEVLESFGMGGRLTRGRNYARQGQVLSLSLSTSMVIALVQGSRDTPYRTRIAIKAFTADEWRRIEHALAGKALYAAKLLAGEMPPDIEDLFAELGLRLFPTSMRELTMDCSCPDWEVPCKHLAATCYLLAESFDSDPFEILAWRGRSRDDLLERLRTLRASKGDGKKVRTTAQDEAPPLTKCLDDFWRKQDSIALGGPAEPLTVRPDAVLDQLDAVPITVRRTNFVDLLRPVYRAMIEDPSATDG</sequence>
<reference evidence="3 4" key="1">
    <citation type="submission" date="2019-07" db="EMBL/GenBank/DDBJ databases">
        <title>Lentzea xizangensis sp. nov., isolated from Qinghai-Tibetan Plateau Soils.</title>
        <authorList>
            <person name="Huang J."/>
        </authorList>
    </citation>
    <scope>NUCLEOTIDE SEQUENCE [LARGE SCALE GENOMIC DNA]</scope>
    <source>
        <strain evidence="3 4">FXJ1.1311</strain>
    </source>
</reference>
<proteinExistence type="predicted"/>
<evidence type="ECO:0000256" key="1">
    <source>
        <dbReference type="PROSITE-ProRule" id="PRU00325"/>
    </source>
</evidence>
<dbReference type="OrthoDB" id="188274at2"/>
<dbReference type="RefSeq" id="WP_146350617.1">
    <property type="nucleotide sequence ID" value="NZ_VOBR01000005.1"/>
</dbReference>
<dbReference type="PROSITE" id="PS50966">
    <property type="entry name" value="ZF_SWIM"/>
    <property type="match status" value="1"/>
</dbReference>
<keyword evidence="1" id="KW-0479">Metal-binding</keyword>
<protein>
    <recommendedName>
        <fullName evidence="2">SWIM-type domain-containing protein</fullName>
    </recommendedName>
</protein>
<evidence type="ECO:0000313" key="4">
    <source>
        <dbReference type="Proteomes" id="UP000316639"/>
    </source>
</evidence>
<dbReference type="Proteomes" id="UP000316639">
    <property type="component" value="Unassembled WGS sequence"/>
</dbReference>
<name>A0A563EYL3_9PSEU</name>
<dbReference type="PANTHER" id="PTHR38133">
    <property type="entry name" value="SLR1429 PROTEIN"/>
    <property type="match status" value="1"/>
</dbReference>
<dbReference type="AlphaFoldDB" id="A0A563EYL3"/>
<dbReference type="Pfam" id="PF04434">
    <property type="entry name" value="SWIM"/>
    <property type="match status" value="1"/>
</dbReference>
<keyword evidence="1" id="KW-0863">Zinc-finger</keyword>
<evidence type="ECO:0000259" key="2">
    <source>
        <dbReference type="PROSITE" id="PS50966"/>
    </source>
</evidence>
<keyword evidence="4" id="KW-1185">Reference proteome</keyword>
<organism evidence="3 4">
    <name type="scientific">Lentzea tibetensis</name>
    <dbReference type="NCBI Taxonomy" id="2591470"/>
    <lineage>
        <taxon>Bacteria</taxon>
        <taxon>Bacillati</taxon>
        <taxon>Actinomycetota</taxon>
        <taxon>Actinomycetes</taxon>
        <taxon>Pseudonocardiales</taxon>
        <taxon>Pseudonocardiaceae</taxon>
        <taxon>Lentzea</taxon>
    </lineage>
</organism>
<accession>A0A563EYL3</accession>
<keyword evidence="1" id="KW-0862">Zinc</keyword>
<dbReference type="InterPro" id="IPR007527">
    <property type="entry name" value="Znf_SWIM"/>
</dbReference>